<dbReference type="AlphaFoldDB" id="A0A4U2Y8J0"/>
<evidence type="ECO:0000313" key="2">
    <source>
        <dbReference type="Proteomes" id="UP000307841"/>
    </source>
</evidence>
<dbReference type="OrthoDB" id="2471611at2"/>
<gene>
    <name evidence="1" type="ORF">E8L90_16790</name>
</gene>
<reference evidence="1 2" key="1">
    <citation type="submission" date="2019-04" db="EMBL/GenBank/DDBJ databases">
        <title>Whole genome sequencing of Brevibacillus sp. TGS2-1.</title>
        <authorList>
            <person name="Choi A."/>
        </authorList>
    </citation>
    <scope>NUCLEOTIDE SEQUENCE [LARGE SCALE GENOMIC DNA]</scope>
    <source>
        <strain evidence="1 2">TGS2-1</strain>
    </source>
</reference>
<proteinExistence type="predicted"/>
<protein>
    <submittedName>
        <fullName evidence="1">Uncharacterized protein</fullName>
    </submittedName>
</protein>
<sequence>MIEGVNTIEPRIGFVIGEKLDLKRIDEILYTHENKQAASCKVVLDYMEMDPEIFLSRPFSSTEEVLIKDPDLLEAELSQLYDFVWVEVLGGIERHGHPSVTISDIEYEGKLIHTLDNRVLIFLRDIIIDNHGRELLRKICHVPKTLQWLALPKKDGKTPHPDYILGEMEQWIRKLIAYKVDDK</sequence>
<keyword evidence="2" id="KW-1185">Reference proteome</keyword>
<dbReference type="EMBL" id="SZNK01000001">
    <property type="protein sequence ID" value="TKI56988.1"/>
    <property type="molecule type" value="Genomic_DNA"/>
</dbReference>
<accession>A0A4U2Y8J0</accession>
<evidence type="ECO:0000313" key="1">
    <source>
        <dbReference type="EMBL" id="TKI56988.1"/>
    </source>
</evidence>
<organism evidence="1 2">
    <name type="scientific">Brevibacillus antibioticus</name>
    <dbReference type="NCBI Taxonomy" id="2570228"/>
    <lineage>
        <taxon>Bacteria</taxon>
        <taxon>Bacillati</taxon>
        <taxon>Bacillota</taxon>
        <taxon>Bacilli</taxon>
        <taxon>Bacillales</taxon>
        <taxon>Paenibacillaceae</taxon>
        <taxon>Brevibacillus</taxon>
    </lineage>
</organism>
<dbReference type="RefSeq" id="WP_137030451.1">
    <property type="nucleotide sequence ID" value="NZ_SZNK01000001.1"/>
</dbReference>
<comment type="caution">
    <text evidence="1">The sequence shown here is derived from an EMBL/GenBank/DDBJ whole genome shotgun (WGS) entry which is preliminary data.</text>
</comment>
<dbReference type="Proteomes" id="UP000307841">
    <property type="component" value="Unassembled WGS sequence"/>
</dbReference>
<name>A0A4U2Y8J0_9BACL</name>